<dbReference type="Gene3D" id="1.10.246.80">
    <property type="match status" value="1"/>
</dbReference>
<dbReference type="GO" id="GO:0042245">
    <property type="term" value="P:RNA repair"/>
    <property type="evidence" value="ECO:0007669"/>
    <property type="project" value="UniProtKB-KW"/>
</dbReference>
<keyword evidence="6 11" id="KW-0547">Nucleotide-binding</keyword>
<name>A0A5D4RHG5_9BACI</name>
<dbReference type="Gene3D" id="3.30.460.10">
    <property type="entry name" value="Beta Polymerase, domain 2"/>
    <property type="match status" value="1"/>
</dbReference>
<comment type="catalytic activity">
    <reaction evidence="11">
        <text>a tRNA precursor + 2 CTP + ATP = a tRNA with a 3' CCA end + 3 diphosphate</text>
        <dbReference type="Rhea" id="RHEA:14433"/>
        <dbReference type="Rhea" id="RHEA-COMP:10465"/>
        <dbReference type="Rhea" id="RHEA-COMP:10468"/>
        <dbReference type="ChEBI" id="CHEBI:30616"/>
        <dbReference type="ChEBI" id="CHEBI:33019"/>
        <dbReference type="ChEBI" id="CHEBI:37563"/>
        <dbReference type="ChEBI" id="CHEBI:74896"/>
        <dbReference type="ChEBI" id="CHEBI:83071"/>
        <dbReference type="EC" id="2.7.7.72"/>
    </reaction>
</comment>
<evidence type="ECO:0000256" key="4">
    <source>
        <dbReference type="ARBA" id="ARBA00022695"/>
    </source>
</evidence>
<comment type="function">
    <text evidence="11">Catalyzes the addition and repair of the essential 3'-terminal CCA sequence in tRNAs without using a nucleic acid template. Adds these three nucleotides in the order of C, C, and A to the tRNA nucleotide-73, using CTP and ATP as substrates and producing inorganic pyrophosphate. tRNA 3'-terminal CCA addition is required both for tRNA processing and repair. Also involved in tRNA surveillance by mediating tandem CCA addition to generate a CCACCA at the 3' terminus of unstable tRNAs. While stable tRNAs receive only 3'-terminal CCA, unstable tRNAs are marked with CCACCA and rapidly degraded.</text>
</comment>
<feature type="binding site" evidence="11">
    <location>
        <position position="160"/>
    </location>
    <ligand>
        <name>CTP</name>
        <dbReference type="ChEBI" id="CHEBI:37563"/>
    </ligand>
</feature>
<proteinExistence type="inferred from homology"/>
<comment type="miscellaneous">
    <text evidence="11">A single active site specifically recognizes both ATP and CTP and is responsible for their addition.</text>
</comment>
<feature type="binding site" evidence="11">
    <location>
        <position position="30"/>
    </location>
    <ligand>
        <name>ATP</name>
        <dbReference type="ChEBI" id="CHEBI:30616"/>
    </ligand>
</feature>
<feature type="domain" description="Poly A polymerase head" evidence="12">
    <location>
        <begin position="22"/>
        <end position="141"/>
    </location>
</feature>
<feature type="binding site" evidence="11">
    <location>
        <position position="154"/>
    </location>
    <ligand>
        <name>CTP</name>
        <dbReference type="ChEBI" id="CHEBI:37563"/>
    </ligand>
</feature>
<dbReference type="Pfam" id="PF01743">
    <property type="entry name" value="PolyA_pol"/>
    <property type="match status" value="1"/>
</dbReference>
<dbReference type="GO" id="GO:0005524">
    <property type="term" value="F:ATP binding"/>
    <property type="evidence" value="ECO:0007669"/>
    <property type="project" value="UniProtKB-UniRule"/>
</dbReference>
<dbReference type="Pfam" id="PF13735">
    <property type="entry name" value="tRNA_NucTran2_2"/>
    <property type="match status" value="1"/>
</dbReference>
<keyword evidence="10 11" id="KW-0694">RNA-binding</keyword>
<dbReference type="Pfam" id="PF12627">
    <property type="entry name" value="PolyA_pol_RNAbd"/>
    <property type="match status" value="1"/>
</dbReference>
<comment type="caution">
    <text evidence="15">The sequence shown here is derived from an EMBL/GenBank/DDBJ whole genome shotgun (WGS) entry which is preliminary data.</text>
</comment>
<organism evidence="15 16">
    <name type="scientific">Bacillus infantis</name>
    <dbReference type="NCBI Taxonomy" id="324767"/>
    <lineage>
        <taxon>Bacteria</taxon>
        <taxon>Bacillati</taxon>
        <taxon>Bacillota</taxon>
        <taxon>Bacilli</taxon>
        <taxon>Bacillales</taxon>
        <taxon>Bacillaceae</taxon>
        <taxon>Bacillus</taxon>
    </lineage>
</organism>
<dbReference type="InterPro" id="IPR050264">
    <property type="entry name" value="Bact_CCA-adding_enz_type3_sf"/>
</dbReference>
<feature type="binding site" evidence="11">
    <location>
        <position position="27"/>
    </location>
    <ligand>
        <name>CTP</name>
        <dbReference type="ChEBI" id="CHEBI:37563"/>
    </ligand>
</feature>
<evidence type="ECO:0000256" key="8">
    <source>
        <dbReference type="ARBA" id="ARBA00022840"/>
    </source>
</evidence>
<dbReference type="SUPFAM" id="SSF81301">
    <property type="entry name" value="Nucleotidyltransferase"/>
    <property type="match status" value="1"/>
</dbReference>
<comment type="subunit">
    <text evidence="11">Homodimer.</text>
</comment>
<feature type="binding site" evidence="11">
    <location>
        <position position="157"/>
    </location>
    <ligand>
        <name>ATP</name>
        <dbReference type="ChEBI" id="CHEBI:30616"/>
    </ligand>
</feature>
<dbReference type="InterPro" id="IPR043519">
    <property type="entry name" value="NT_sf"/>
</dbReference>
<keyword evidence="4 11" id="KW-0548">Nucleotidyltransferase</keyword>
<feature type="binding site" evidence="11">
    <location>
        <position position="157"/>
    </location>
    <ligand>
        <name>CTP</name>
        <dbReference type="ChEBI" id="CHEBI:37563"/>
    </ligand>
</feature>
<feature type="binding site" evidence="11">
    <location>
        <position position="30"/>
    </location>
    <ligand>
        <name>CTP</name>
        <dbReference type="ChEBI" id="CHEBI:37563"/>
    </ligand>
</feature>
<keyword evidence="8 11" id="KW-0067">ATP-binding</keyword>
<keyword evidence="9 11" id="KW-0460">Magnesium</keyword>
<comment type="similarity">
    <text evidence="11">Belongs to the tRNA nucleotidyltransferase/poly(A) polymerase family. Bacterial CCA-adding enzyme type 3 subfamily.</text>
</comment>
<keyword evidence="2 11" id="KW-0808">Transferase</keyword>
<feature type="binding site" evidence="11">
    <location>
        <position position="42"/>
    </location>
    <ligand>
        <name>Mg(2+)</name>
        <dbReference type="ChEBI" id="CHEBI:18420"/>
    </ligand>
</feature>
<feature type="binding site" evidence="11">
    <location>
        <position position="27"/>
    </location>
    <ligand>
        <name>ATP</name>
        <dbReference type="ChEBI" id="CHEBI:30616"/>
    </ligand>
</feature>
<dbReference type="Gene3D" id="1.20.58.560">
    <property type="match status" value="1"/>
</dbReference>
<accession>A0A5D4RHG5</accession>
<dbReference type="PANTHER" id="PTHR46173:SF1">
    <property type="entry name" value="CCA TRNA NUCLEOTIDYLTRANSFERASE 1, MITOCHONDRIAL"/>
    <property type="match status" value="1"/>
</dbReference>
<gene>
    <name evidence="11" type="primary">cca</name>
    <name evidence="15" type="ORF">FZD51_08695</name>
</gene>
<dbReference type="InterPro" id="IPR023068">
    <property type="entry name" value="CCA-adding_enz_firmicutes"/>
</dbReference>
<feature type="domain" description="CCA-adding enzyme C-terminal" evidence="14">
    <location>
        <begin position="247"/>
        <end position="390"/>
    </location>
</feature>
<evidence type="ECO:0000256" key="2">
    <source>
        <dbReference type="ARBA" id="ARBA00022679"/>
    </source>
</evidence>
<dbReference type="AlphaFoldDB" id="A0A5D4RHG5"/>
<keyword evidence="7 11" id="KW-0692">RNA repair</keyword>
<feature type="domain" description="tRNA nucleotidyltransferase/poly(A) polymerase RNA and SrmB- binding" evidence="13">
    <location>
        <begin position="170"/>
        <end position="227"/>
    </location>
</feature>
<evidence type="ECO:0000256" key="1">
    <source>
        <dbReference type="ARBA" id="ARBA00001946"/>
    </source>
</evidence>
<protein>
    <recommendedName>
        <fullName evidence="11">CCA-adding enzyme</fullName>
        <ecNumber evidence="11">2.7.7.72</ecNumber>
    </recommendedName>
    <alternativeName>
        <fullName evidence="11">CCA tRNA nucleotidyltransferase</fullName>
    </alternativeName>
    <alternativeName>
        <fullName evidence="11">tRNA CCA-pyrophosphorylase</fullName>
    </alternativeName>
    <alternativeName>
        <fullName evidence="11">tRNA adenylyl-/cytidylyl- transferase</fullName>
    </alternativeName>
    <alternativeName>
        <fullName evidence="11">tRNA nucleotidyltransferase</fullName>
    </alternativeName>
    <alternativeName>
        <fullName evidence="11">tRNA-NT</fullName>
    </alternativeName>
</protein>
<dbReference type="PANTHER" id="PTHR46173">
    <property type="entry name" value="CCA TRNA NUCLEOTIDYLTRANSFERASE 1, MITOCHONDRIAL"/>
    <property type="match status" value="1"/>
</dbReference>
<dbReference type="GO" id="GO:0004810">
    <property type="term" value="F:CCA tRNA nucleotidyltransferase activity"/>
    <property type="evidence" value="ECO:0007669"/>
    <property type="project" value="UniProtKB-UniRule"/>
</dbReference>
<dbReference type="GO" id="GO:0001680">
    <property type="term" value="P:tRNA 3'-terminal CCA addition"/>
    <property type="evidence" value="ECO:0007669"/>
    <property type="project" value="UniProtKB-UniRule"/>
</dbReference>
<evidence type="ECO:0000259" key="13">
    <source>
        <dbReference type="Pfam" id="PF12627"/>
    </source>
</evidence>
<feature type="binding site" evidence="11">
    <location>
        <position position="154"/>
    </location>
    <ligand>
        <name>ATP</name>
        <dbReference type="ChEBI" id="CHEBI:30616"/>
    </ligand>
</feature>
<keyword evidence="5 11" id="KW-0479">Metal-binding</keyword>
<dbReference type="EMBL" id="VTER01000004">
    <property type="protein sequence ID" value="TYS49284.1"/>
    <property type="molecule type" value="Genomic_DNA"/>
</dbReference>
<dbReference type="RefSeq" id="WP_148974420.1">
    <property type="nucleotide sequence ID" value="NZ_VTER01000004.1"/>
</dbReference>
<dbReference type="NCBIfam" id="NF009814">
    <property type="entry name" value="PRK13299.1"/>
    <property type="match status" value="1"/>
</dbReference>
<evidence type="ECO:0000313" key="15">
    <source>
        <dbReference type="EMBL" id="TYS49284.1"/>
    </source>
</evidence>
<feature type="binding site" evidence="11">
    <location>
        <position position="40"/>
    </location>
    <ligand>
        <name>Mg(2+)</name>
        <dbReference type="ChEBI" id="CHEBI:18420"/>
    </ligand>
</feature>
<comment type="catalytic activity">
    <reaction evidence="11">
        <text>a tRNA with a 3' CCA end + 2 CTP + ATP = a tRNA with a 3' CCACCA end + 3 diphosphate</text>
        <dbReference type="Rhea" id="RHEA:76235"/>
        <dbReference type="Rhea" id="RHEA-COMP:10468"/>
        <dbReference type="Rhea" id="RHEA-COMP:18655"/>
        <dbReference type="ChEBI" id="CHEBI:30616"/>
        <dbReference type="ChEBI" id="CHEBI:33019"/>
        <dbReference type="ChEBI" id="CHEBI:37563"/>
        <dbReference type="ChEBI" id="CHEBI:83071"/>
        <dbReference type="ChEBI" id="CHEBI:195187"/>
    </reaction>
</comment>
<dbReference type="Gene3D" id="1.10.110.30">
    <property type="match status" value="1"/>
</dbReference>
<feature type="binding site" evidence="11">
    <location>
        <position position="111"/>
    </location>
    <ligand>
        <name>ATP</name>
        <dbReference type="ChEBI" id="CHEBI:30616"/>
    </ligand>
</feature>
<evidence type="ECO:0000256" key="3">
    <source>
        <dbReference type="ARBA" id="ARBA00022694"/>
    </source>
</evidence>
<dbReference type="HAMAP" id="MF_01263">
    <property type="entry name" value="CCA_bact_type3"/>
    <property type="match status" value="1"/>
</dbReference>
<evidence type="ECO:0000259" key="14">
    <source>
        <dbReference type="Pfam" id="PF13735"/>
    </source>
</evidence>
<feature type="binding site" evidence="11">
    <location>
        <position position="163"/>
    </location>
    <ligand>
        <name>ATP</name>
        <dbReference type="ChEBI" id="CHEBI:30616"/>
    </ligand>
</feature>
<comment type="cofactor">
    <cofactor evidence="1 11">
        <name>Mg(2+)</name>
        <dbReference type="ChEBI" id="CHEBI:18420"/>
    </cofactor>
</comment>
<dbReference type="GO" id="GO:0000287">
    <property type="term" value="F:magnesium ion binding"/>
    <property type="evidence" value="ECO:0007669"/>
    <property type="project" value="UniProtKB-UniRule"/>
</dbReference>
<dbReference type="InterPro" id="IPR032810">
    <property type="entry name" value="CCA-adding_enz_C"/>
</dbReference>
<feature type="binding site" evidence="11">
    <location>
        <position position="111"/>
    </location>
    <ligand>
        <name>CTP</name>
        <dbReference type="ChEBI" id="CHEBI:37563"/>
    </ligand>
</feature>
<feature type="binding site" evidence="11">
    <location>
        <position position="160"/>
    </location>
    <ligand>
        <name>ATP</name>
        <dbReference type="ChEBI" id="CHEBI:30616"/>
    </ligand>
</feature>
<sequence>MNPVFLKAAPVLEKIETAGYEAYFVGGSVRDHLLGKDISDVDIATSATPMEIKGIFPRTADVGIEHGTVVVLYDGDSYEVTTFRSESDYEDFRRPSKVDFIRSLDEDLKRRDFRMNSMAMSKDGRIIDPFGGQEDIRSKRIATVGNPLERFYEDALRLMRAVRFASQLSFRIDRETYEALVSEAYLLEKIAVERKQAEFEKLLAGENSFMALKIMADTGLSQHLPGLAGKEQELISFAGRLDSGLLSEERWALLSAGLGHDFKTAESFLRSWKMPVKKIRQIGKILYWLQYRSKQSWTLESVYQAGAVTARNAEKVLSASGDDSADEEVPARLYASLPIRSTKELDVTGNDLIQWFNKPGGPWVKELLGQVENSIISGHLANKKEEIRGWLECNQS</sequence>
<dbReference type="InterPro" id="IPR002646">
    <property type="entry name" value="PolA_pol_head_dom"/>
</dbReference>
<evidence type="ECO:0000256" key="5">
    <source>
        <dbReference type="ARBA" id="ARBA00022723"/>
    </source>
</evidence>
<evidence type="ECO:0000256" key="11">
    <source>
        <dbReference type="HAMAP-Rule" id="MF_01263"/>
    </source>
</evidence>
<evidence type="ECO:0000313" key="16">
    <source>
        <dbReference type="Proteomes" id="UP000322139"/>
    </source>
</evidence>
<evidence type="ECO:0000259" key="12">
    <source>
        <dbReference type="Pfam" id="PF01743"/>
    </source>
</evidence>
<dbReference type="EC" id="2.7.7.72" evidence="11"/>
<dbReference type="GO" id="GO:0000049">
    <property type="term" value="F:tRNA binding"/>
    <property type="evidence" value="ECO:0007669"/>
    <property type="project" value="UniProtKB-UniRule"/>
</dbReference>
<evidence type="ECO:0000256" key="7">
    <source>
        <dbReference type="ARBA" id="ARBA00022800"/>
    </source>
</evidence>
<feature type="binding site" evidence="11">
    <location>
        <position position="163"/>
    </location>
    <ligand>
        <name>CTP</name>
        <dbReference type="ChEBI" id="CHEBI:37563"/>
    </ligand>
</feature>
<keyword evidence="3 11" id="KW-0819">tRNA processing</keyword>
<dbReference type="GO" id="GO:0160016">
    <property type="term" value="F:CCACCA tRNA nucleotidyltransferase activity"/>
    <property type="evidence" value="ECO:0007669"/>
    <property type="project" value="RHEA"/>
</dbReference>
<dbReference type="InterPro" id="IPR032828">
    <property type="entry name" value="PolyA_RNA-bd"/>
</dbReference>
<evidence type="ECO:0000256" key="9">
    <source>
        <dbReference type="ARBA" id="ARBA00022842"/>
    </source>
</evidence>
<dbReference type="CDD" id="cd05398">
    <property type="entry name" value="NT_ClassII-CCAase"/>
    <property type="match status" value="1"/>
</dbReference>
<dbReference type="SUPFAM" id="SSF81891">
    <property type="entry name" value="Poly A polymerase C-terminal region-like"/>
    <property type="match status" value="1"/>
</dbReference>
<dbReference type="Proteomes" id="UP000322139">
    <property type="component" value="Unassembled WGS sequence"/>
</dbReference>
<reference evidence="15 16" key="1">
    <citation type="submission" date="2019-08" db="EMBL/GenBank/DDBJ databases">
        <title>Bacillus genomes from the desert of Cuatro Cienegas, Coahuila.</title>
        <authorList>
            <person name="Olmedo-Alvarez G."/>
        </authorList>
    </citation>
    <scope>NUCLEOTIDE SEQUENCE [LARGE SCALE GENOMIC DNA]</scope>
    <source>
        <strain evidence="15 16">CH446_14T</strain>
    </source>
</reference>
<evidence type="ECO:0000256" key="10">
    <source>
        <dbReference type="ARBA" id="ARBA00022884"/>
    </source>
</evidence>
<evidence type="ECO:0000256" key="6">
    <source>
        <dbReference type="ARBA" id="ARBA00022741"/>
    </source>
</evidence>